<name>A0A0A9GXK3_ARUDO</name>
<evidence type="ECO:0000313" key="1">
    <source>
        <dbReference type="EMBL" id="JAE29710.1"/>
    </source>
</evidence>
<protein>
    <submittedName>
        <fullName evidence="1">Uncharacterized protein</fullName>
    </submittedName>
</protein>
<reference evidence="1" key="1">
    <citation type="submission" date="2014-09" db="EMBL/GenBank/DDBJ databases">
        <authorList>
            <person name="Magalhaes I.L.F."/>
            <person name="Oliveira U."/>
            <person name="Santos F.R."/>
            <person name="Vidigal T.H.D.A."/>
            <person name="Brescovit A.D."/>
            <person name="Santos A.J."/>
        </authorList>
    </citation>
    <scope>NUCLEOTIDE SEQUENCE</scope>
    <source>
        <tissue evidence="1">Shoot tissue taken approximately 20 cm above the soil surface</tissue>
    </source>
</reference>
<accession>A0A0A9GXK3</accession>
<sequence length="60" mass="7020">MQAFTNFLPVEFLRDKNKVLKLVEAVDPLVRAVDGIAGERISMSRLGVFKWPKYYWIIYS</sequence>
<dbReference type="PANTHER" id="PTHR43796">
    <property type="entry name" value="CARBOXYNORSPERMIDINE SYNTHASE"/>
    <property type="match status" value="1"/>
</dbReference>
<proteinExistence type="predicted"/>
<organism evidence="1">
    <name type="scientific">Arundo donax</name>
    <name type="common">Giant reed</name>
    <name type="synonym">Donax arundinaceus</name>
    <dbReference type="NCBI Taxonomy" id="35708"/>
    <lineage>
        <taxon>Eukaryota</taxon>
        <taxon>Viridiplantae</taxon>
        <taxon>Streptophyta</taxon>
        <taxon>Embryophyta</taxon>
        <taxon>Tracheophyta</taxon>
        <taxon>Spermatophyta</taxon>
        <taxon>Magnoliopsida</taxon>
        <taxon>Liliopsida</taxon>
        <taxon>Poales</taxon>
        <taxon>Poaceae</taxon>
        <taxon>PACMAD clade</taxon>
        <taxon>Arundinoideae</taxon>
        <taxon>Arundineae</taxon>
        <taxon>Arundo</taxon>
    </lineage>
</organism>
<reference evidence="1" key="2">
    <citation type="journal article" date="2015" name="Data Brief">
        <title>Shoot transcriptome of the giant reed, Arundo donax.</title>
        <authorList>
            <person name="Barrero R.A."/>
            <person name="Guerrero F.D."/>
            <person name="Moolhuijzen P."/>
            <person name="Goolsby J.A."/>
            <person name="Tidwell J."/>
            <person name="Bellgard S.E."/>
            <person name="Bellgard M.I."/>
        </authorList>
    </citation>
    <scope>NUCLEOTIDE SEQUENCE</scope>
    <source>
        <tissue evidence="1">Shoot tissue taken approximately 20 cm above the soil surface</tissue>
    </source>
</reference>
<dbReference type="EMBL" id="GBRH01168186">
    <property type="protein sequence ID" value="JAE29710.1"/>
    <property type="molecule type" value="Transcribed_RNA"/>
</dbReference>
<dbReference type="AlphaFoldDB" id="A0A0A9GXK3"/>
<dbReference type="PANTHER" id="PTHR43796:SF2">
    <property type="entry name" value="CARBOXYNORSPERMIDINE SYNTHASE"/>
    <property type="match status" value="1"/>
</dbReference>